<dbReference type="AlphaFoldDB" id="A0A6B3N7I6"/>
<evidence type="ECO:0000256" key="1">
    <source>
        <dbReference type="SAM" id="MobiDB-lite"/>
    </source>
</evidence>
<gene>
    <name evidence="2" type="ORF">F6J89_02920</name>
</gene>
<organism evidence="2">
    <name type="scientific">Symploca sp. SIO1C4</name>
    <dbReference type="NCBI Taxonomy" id="2607765"/>
    <lineage>
        <taxon>Bacteria</taxon>
        <taxon>Bacillati</taxon>
        <taxon>Cyanobacteriota</taxon>
        <taxon>Cyanophyceae</taxon>
        <taxon>Coleofasciculales</taxon>
        <taxon>Coleofasciculaceae</taxon>
        <taxon>Symploca</taxon>
    </lineage>
</organism>
<name>A0A6B3N7I6_9CYAN</name>
<proteinExistence type="predicted"/>
<accession>A0A6B3N7I6</accession>
<sequence length="164" mass="17915">MMLILIASVSLSACQSSPKRSREVYRNLSDCSLEWGGAEKCEQVQDGLYPVGYYYGPYYRNINGKVYYSDTHNRSLLVPANAGILKNPQAQPILSVREDICAQKRIIPETGEIVCDHENTSGGSRSYTNRNRQFNYGNGYAAPSSGRVSRGGFGSTARGGSIGS</sequence>
<comment type="caution">
    <text evidence="2">The sequence shown here is derived from an EMBL/GenBank/DDBJ whole genome shotgun (WGS) entry which is preliminary data.</text>
</comment>
<reference evidence="2" key="1">
    <citation type="submission" date="2019-11" db="EMBL/GenBank/DDBJ databases">
        <title>Genomic insights into an expanded diversity of filamentous marine cyanobacteria reveals the extraordinary biosynthetic potential of Moorea and Okeania.</title>
        <authorList>
            <person name="Ferreira Leao T."/>
            <person name="Wang M."/>
            <person name="Moss N."/>
            <person name="Da Silva R."/>
            <person name="Sanders J."/>
            <person name="Nurk S."/>
            <person name="Gurevich A."/>
            <person name="Humphrey G."/>
            <person name="Reher R."/>
            <person name="Zhu Q."/>
            <person name="Belda-Ferre P."/>
            <person name="Glukhov E."/>
            <person name="Rex R."/>
            <person name="Dorrestein P.C."/>
            <person name="Knight R."/>
            <person name="Pevzner P."/>
            <person name="Gerwick W.H."/>
            <person name="Gerwick L."/>
        </authorList>
    </citation>
    <scope>NUCLEOTIDE SEQUENCE</scope>
    <source>
        <strain evidence="2">SIO1C4</strain>
    </source>
</reference>
<dbReference type="EMBL" id="JAAHFQ010000037">
    <property type="protein sequence ID" value="NER26592.1"/>
    <property type="molecule type" value="Genomic_DNA"/>
</dbReference>
<evidence type="ECO:0000313" key="2">
    <source>
        <dbReference type="EMBL" id="NER26592.1"/>
    </source>
</evidence>
<feature type="region of interest" description="Disordered" evidence="1">
    <location>
        <begin position="138"/>
        <end position="164"/>
    </location>
</feature>
<protein>
    <submittedName>
        <fullName evidence="2">Uncharacterized protein</fullName>
    </submittedName>
</protein>